<dbReference type="PANTHER" id="PTHR15495">
    <property type="entry name" value="NEGATIVE REGULATOR OF VESICLE FORMATION-RELATED"/>
    <property type="match status" value="1"/>
</dbReference>
<comment type="caution">
    <text evidence="10">Lacks conserved residue(s) required for the propagation of feature annotation.</text>
</comment>
<dbReference type="GO" id="GO:0006506">
    <property type="term" value="P:GPI anchor biosynthetic process"/>
    <property type="evidence" value="ECO:0000318"/>
    <property type="project" value="GO_Central"/>
</dbReference>
<dbReference type="EMBL" id="EAAA01001610">
    <property type="status" value="NOT_ANNOTATED_CDS"/>
    <property type="molecule type" value="Genomic_DNA"/>
</dbReference>
<sequence>MAESGENFGHVLVLMFLLIGVWDVFQNVETNKCEMTYMWELPEYYKIPMQGNVSKQFSSYSLYIYGEGAYMKEAMKLKLDGIPVLFIPGHGGSHQQARSLGSVLLRKAMSGGFNNHFNVFTADLGEELTAFYGGNLGHQTKYIGHCIKRILSLYEYAKHKPTSVILVGHSMGGVIARGVFAIPDFNQNQVKTIIMLASPVLAPVLNVDRYMSQYYAKTNQYWLEHISKLRDVNTISIGGGPRDFQVSSGLTRLSSNQSNYLSTITTAVPRVHLSTDHQCIVWCKQLVMATVRYLFDITDPKSHQVVVDVQQRVRAMEYHFKKHPGYGSVANRDSPQKFKPSSAYTWKPVSDFLWSLNKEEAGSGSYFTFDITHFVKQFTYHLVARTDSVREKWVLACKQAVNEKCVEATDLSYSSTGMMRYRIIHLDLRVLEEQGFTYVVFPASKVKEGKVLGVNILSDHEISSEVGVPHVFSNLWTFGAGYKHSIAMHGAENRFYYKTVLKDFQAIYQVFKLDFPKGAVLKTEIPWDKGQEDIQKTSIVVKLRNTPHDLEDNVVVHIYMDTPGPVDLQIKVQYFEVLGQIVRYFYMMLPVFVLCNVMFTYCYQVNQMQLGKPCHSLYDAHSISSKPYKVQPFISLLKLFFGYQWFKLLWYNVGLPTPDSIILETDHRMWFTMAPLILFLYGFELFSITRVMQVYAIKLLGKIFGGFDNLLTGPKYLYLIFHSVVLSLLLQVNSSFALLYILLAYYGKLMLLYNVADMDKLNNTPYIKEDTTDKEDKADDGKDKDVANTDANKVKGKKEPKPTRLTEDEFSVNFIVVQLYLWLFIFTLPSFAGFIQNYRLNLPFSDPWKIQSAIGSMLFLLTNVHGTYDGIMASNLKQSSKFLLPIVVLMAVTSIFSLYRHISTLYCFILFLCCVCCFL</sequence>
<dbReference type="GO" id="GO:0015031">
    <property type="term" value="P:protein transport"/>
    <property type="evidence" value="ECO:0007669"/>
    <property type="project" value="UniProtKB-KW"/>
</dbReference>
<evidence type="ECO:0000256" key="5">
    <source>
        <dbReference type="ARBA" id="ARBA00022801"/>
    </source>
</evidence>
<feature type="compositionally biased region" description="Basic and acidic residues" evidence="11">
    <location>
        <begin position="771"/>
        <end position="787"/>
    </location>
</feature>
<evidence type="ECO:0000256" key="7">
    <source>
        <dbReference type="ARBA" id="ARBA00022927"/>
    </source>
</evidence>
<evidence type="ECO:0000313" key="14">
    <source>
        <dbReference type="Proteomes" id="UP000008144"/>
    </source>
</evidence>
<feature type="transmembrane region" description="Helical" evidence="10">
    <location>
        <begin position="810"/>
        <end position="828"/>
    </location>
</feature>
<organism evidence="13 14">
    <name type="scientific">Ciona intestinalis</name>
    <name type="common">Transparent sea squirt</name>
    <name type="synonym">Ascidia intestinalis</name>
    <dbReference type="NCBI Taxonomy" id="7719"/>
    <lineage>
        <taxon>Eukaryota</taxon>
        <taxon>Metazoa</taxon>
        <taxon>Chordata</taxon>
        <taxon>Tunicata</taxon>
        <taxon>Ascidiacea</taxon>
        <taxon>Phlebobranchia</taxon>
        <taxon>Cionidae</taxon>
        <taxon>Ciona</taxon>
    </lineage>
</organism>
<keyword evidence="14" id="KW-1185">Reference proteome</keyword>
<dbReference type="Ensembl" id="ENSCINT00000001839.3">
    <property type="protein sequence ID" value="ENSCINP00000001839.3"/>
    <property type="gene ID" value="ENSCING00000000995.3"/>
</dbReference>
<proteinExistence type="inferred from homology"/>
<comment type="subcellular location">
    <subcellularLocation>
        <location evidence="1">Endoplasmic reticulum membrane</location>
        <topology evidence="1">Multi-pass membrane protein</topology>
    </subcellularLocation>
</comment>
<evidence type="ECO:0000259" key="12">
    <source>
        <dbReference type="Pfam" id="PF07819"/>
    </source>
</evidence>
<keyword evidence="8 10" id="KW-1133">Transmembrane helix</keyword>
<dbReference type="AlphaFoldDB" id="F6YLE1"/>
<dbReference type="Pfam" id="PF07819">
    <property type="entry name" value="PGAP1"/>
    <property type="match status" value="1"/>
</dbReference>
<evidence type="ECO:0000256" key="8">
    <source>
        <dbReference type="ARBA" id="ARBA00022989"/>
    </source>
</evidence>
<dbReference type="InterPro" id="IPR039529">
    <property type="entry name" value="PGAP1/BST1"/>
</dbReference>
<evidence type="ECO:0000256" key="9">
    <source>
        <dbReference type="ARBA" id="ARBA00023136"/>
    </source>
</evidence>
<evidence type="ECO:0000256" key="2">
    <source>
        <dbReference type="ARBA" id="ARBA00006931"/>
    </source>
</evidence>
<evidence type="ECO:0000256" key="3">
    <source>
        <dbReference type="ARBA" id="ARBA00022448"/>
    </source>
</evidence>
<dbReference type="InterPro" id="IPR029058">
    <property type="entry name" value="AB_hydrolase_fold"/>
</dbReference>
<evidence type="ECO:0000256" key="4">
    <source>
        <dbReference type="ARBA" id="ARBA00022692"/>
    </source>
</evidence>
<protein>
    <recommendedName>
        <fullName evidence="10">GPI inositol-deacylase</fullName>
        <ecNumber evidence="10">3.1.-.-</ecNumber>
    </recommendedName>
</protein>
<name>F6YLE1_CIOIN</name>
<reference evidence="14" key="1">
    <citation type="journal article" date="2002" name="Science">
        <title>The draft genome of Ciona intestinalis: insights into chordate and vertebrate origins.</title>
        <authorList>
            <person name="Dehal P."/>
            <person name="Satou Y."/>
            <person name="Campbell R.K."/>
            <person name="Chapman J."/>
            <person name="Degnan B."/>
            <person name="De Tomaso A."/>
            <person name="Davidson B."/>
            <person name="Di Gregorio A."/>
            <person name="Gelpke M."/>
            <person name="Goodstein D.M."/>
            <person name="Harafuji N."/>
            <person name="Hastings K.E."/>
            <person name="Ho I."/>
            <person name="Hotta K."/>
            <person name="Huang W."/>
            <person name="Kawashima T."/>
            <person name="Lemaire P."/>
            <person name="Martinez D."/>
            <person name="Meinertzhagen I.A."/>
            <person name="Necula S."/>
            <person name="Nonaka M."/>
            <person name="Putnam N."/>
            <person name="Rash S."/>
            <person name="Saiga H."/>
            <person name="Satake M."/>
            <person name="Terry A."/>
            <person name="Yamada L."/>
            <person name="Wang H.G."/>
            <person name="Awazu S."/>
            <person name="Azumi K."/>
            <person name="Boore J."/>
            <person name="Branno M."/>
            <person name="Chin-Bow S."/>
            <person name="DeSantis R."/>
            <person name="Doyle S."/>
            <person name="Francino P."/>
            <person name="Keys D.N."/>
            <person name="Haga S."/>
            <person name="Hayashi H."/>
            <person name="Hino K."/>
            <person name="Imai K.S."/>
            <person name="Inaba K."/>
            <person name="Kano S."/>
            <person name="Kobayashi K."/>
            <person name="Kobayashi M."/>
            <person name="Lee B.I."/>
            <person name="Makabe K.W."/>
            <person name="Manohar C."/>
            <person name="Matassi G."/>
            <person name="Medina M."/>
            <person name="Mochizuki Y."/>
            <person name="Mount S."/>
            <person name="Morishita T."/>
            <person name="Miura S."/>
            <person name="Nakayama A."/>
            <person name="Nishizaka S."/>
            <person name="Nomoto H."/>
            <person name="Ohta F."/>
            <person name="Oishi K."/>
            <person name="Rigoutsos I."/>
            <person name="Sano M."/>
            <person name="Sasaki A."/>
            <person name="Sasakura Y."/>
            <person name="Shoguchi E."/>
            <person name="Shin-i T."/>
            <person name="Spagnuolo A."/>
            <person name="Stainier D."/>
            <person name="Suzuki M.M."/>
            <person name="Tassy O."/>
            <person name="Takatori N."/>
            <person name="Tokuoka M."/>
            <person name="Yagi K."/>
            <person name="Yoshizaki F."/>
            <person name="Wada S."/>
            <person name="Zhang C."/>
            <person name="Hyatt P.D."/>
            <person name="Larimer F."/>
            <person name="Detter C."/>
            <person name="Doggett N."/>
            <person name="Glavina T."/>
            <person name="Hawkins T."/>
            <person name="Richardson P."/>
            <person name="Lucas S."/>
            <person name="Kohara Y."/>
            <person name="Levine M."/>
            <person name="Satoh N."/>
            <person name="Rokhsar D.S."/>
        </authorList>
    </citation>
    <scope>NUCLEOTIDE SEQUENCE [LARGE SCALE GENOMIC DNA]</scope>
</reference>
<evidence type="ECO:0000313" key="13">
    <source>
        <dbReference type="Ensembl" id="ENSCINP00000001839.3"/>
    </source>
</evidence>
<feature type="transmembrane region" description="Helical" evidence="10">
    <location>
        <begin position="880"/>
        <end position="896"/>
    </location>
</feature>
<dbReference type="Proteomes" id="UP000008144">
    <property type="component" value="Chromosome 3"/>
</dbReference>
<dbReference type="Gene3D" id="3.40.50.1820">
    <property type="entry name" value="alpha/beta hydrolase"/>
    <property type="match status" value="1"/>
</dbReference>
<dbReference type="PANTHER" id="PTHR15495:SF7">
    <property type="entry name" value="GPI INOSITOL-DEACYLASE"/>
    <property type="match status" value="1"/>
</dbReference>
<keyword evidence="3 10" id="KW-0813">Transport</keyword>
<keyword evidence="4 10" id="KW-0812">Transmembrane</keyword>
<dbReference type="GO" id="GO:0050185">
    <property type="term" value="F:phosphatidylinositol deacylase activity"/>
    <property type="evidence" value="ECO:0000318"/>
    <property type="project" value="GO_Central"/>
</dbReference>
<dbReference type="FunCoup" id="F6YLE1">
    <property type="interactions" value="72"/>
</dbReference>
<comment type="similarity">
    <text evidence="2 10">Belongs to the GPI inositol-deacylase family.</text>
</comment>
<dbReference type="EC" id="3.1.-.-" evidence="10"/>
<keyword evidence="6 10" id="KW-0256">Endoplasmic reticulum</keyword>
<evidence type="ECO:0000256" key="11">
    <source>
        <dbReference type="SAM" id="MobiDB-lite"/>
    </source>
</evidence>
<reference evidence="13" key="4">
    <citation type="submission" date="2025-09" db="UniProtKB">
        <authorList>
            <consortium name="Ensembl"/>
        </authorList>
    </citation>
    <scope>IDENTIFICATION</scope>
</reference>
<feature type="transmembrane region" description="Helical" evidence="10">
    <location>
        <begin position="584"/>
        <end position="603"/>
    </location>
</feature>
<dbReference type="InterPro" id="IPR012908">
    <property type="entry name" value="PGAP1-ab_dom-like"/>
</dbReference>
<keyword evidence="5 10" id="KW-0378">Hydrolase</keyword>
<accession>F6YLE1</accession>
<evidence type="ECO:0000256" key="10">
    <source>
        <dbReference type="RuleBase" id="RU365011"/>
    </source>
</evidence>
<feature type="region of interest" description="Disordered" evidence="11">
    <location>
        <begin position="771"/>
        <end position="801"/>
    </location>
</feature>
<feature type="transmembrane region" description="Helical" evidence="10">
    <location>
        <begin position="676"/>
        <end position="696"/>
    </location>
</feature>
<feature type="transmembrane region" description="Helical" evidence="10">
    <location>
        <begin position="7"/>
        <end position="25"/>
    </location>
</feature>
<feature type="domain" description="GPI inositol-deacylase PGAP1-like alpha/beta" evidence="12">
    <location>
        <begin position="79"/>
        <end position="296"/>
    </location>
</feature>
<reference evidence="13" key="3">
    <citation type="submission" date="2025-08" db="UniProtKB">
        <authorList>
            <consortium name="Ensembl"/>
        </authorList>
    </citation>
    <scope>IDENTIFICATION</scope>
</reference>
<dbReference type="GeneTree" id="ENSGT00940000167854"/>
<dbReference type="STRING" id="7719.ENSCINP00000001839"/>
<dbReference type="Pfam" id="PF24660">
    <property type="entry name" value="PGAP1_3rd"/>
    <property type="match status" value="1"/>
</dbReference>
<dbReference type="GO" id="GO:0005789">
    <property type="term" value="C:endoplasmic reticulum membrane"/>
    <property type="evidence" value="ECO:0007669"/>
    <property type="project" value="UniProtKB-SubCell"/>
</dbReference>
<reference evidence="13" key="2">
    <citation type="journal article" date="2008" name="Genome Biol.">
        <title>Improved genome assembly and evidence-based global gene model set for the chordate Ciona intestinalis: new insight into intron and operon populations.</title>
        <authorList>
            <person name="Satou Y."/>
            <person name="Mineta K."/>
            <person name="Ogasawara M."/>
            <person name="Sasakura Y."/>
            <person name="Shoguchi E."/>
            <person name="Ueno K."/>
            <person name="Yamada L."/>
            <person name="Matsumoto J."/>
            <person name="Wasserscheid J."/>
            <person name="Dewar K."/>
            <person name="Wiley G.B."/>
            <person name="Macmil S.L."/>
            <person name="Roe B.A."/>
            <person name="Zeller R.W."/>
            <person name="Hastings K.E."/>
            <person name="Lemaire P."/>
            <person name="Lindquist E."/>
            <person name="Endo T."/>
            <person name="Hotta K."/>
            <person name="Inaba K."/>
        </authorList>
    </citation>
    <scope>NUCLEOTIDE SEQUENCE [LARGE SCALE GENOMIC DNA]</scope>
    <source>
        <strain evidence="13">wild type</strain>
    </source>
</reference>
<dbReference type="GO" id="GO:0005783">
    <property type="term" value="C:endoplasmic reticulum"/>
    <property type="evidence" value="ECO:0000318"/>
    <property type="project" value="GO_Central"/>
</dbReference>
<evidence type="ECO:0000256" key="1">
    <source>
        <dbReference type="ARBA" id="ARBA00004477"/>
    </source>
</evidence>
<dbReference type="InParanoid" id="F6YLE1"/>
<dbReference type="SUPFAM" id="SSF53474">
    <property type="entry name" value="alpha/beta-Hydrolases"/>
    <property type="match status" value="1"/>
</dbReference>
<keyword evidence="9 10" id="KW-0472">Membrane</keyword>
<keyword evidence="7 10" id="KW-0653">Protein transport</keyword>
<evidence type="ECO:0000256" key="6">
    <source>
        <dbReference type="ARBA" id="ARBA00022824"/>
    </source>
</evidence>
<comment type="function">
    <text evidence="10">Involved in inositol deacylation of GPI-anchored proteins which plays important roles in the quality control and ER-associated degradation of GPI-anchored proteins.</text>
</comment>